<organism evidence="1 2">
    <name type="scientific">Trichinella papuae</name>
    <dbReference type="NCBI Taxonomy" id="268474"/>
    <lineage>
        <taxon>Eukaryota</taxon>
        <taxon>Metazoa</taxon>
        <taxon>Ecdysozoa</taxon>
        <taxon>Nematoda</taxon>
        <taxon>Enoplea</taxon>
        <taxon>Dorylaimia</taxon>
        <taxon>Trichinellida</taxon>
        <taxon>Trichinellidae</taxon>
        <taxon>Trichinella</taxon>
    </lineage>
</organism>
<dbReference type="AlphaFoldDB" id="A0A0V1MDF9"/>
<keyword evidence="2" id="KW-1185">Reference proteome</keyword>
<gene>
    <name evidence="1" type="ORF">T10_3668</name>
</gene>
<proteinExistence type="predicted"/>
<comment type="caution">
    <text evidence="1">The sequence shown here is derived from an EMBL/GenBank/DDBJ whole genome shotgun (WGS) entry which is preliminary data.</text>
</comment>
<dbReference type="Proteomes" id="UP000054843">
    <property type="component" value="Unassembled WGS sequence"/>
</dbReference>
<evidence type="ECO:0000313" key="2">
    <source>
        <dbReference type="Proteomes" id="UP000054843"/>
    </source>
</evidence>
<name>A0A0V1MDF9_9BILA</name>
<accession>A0A0V1MDF9</accession>
<sequence>MSPLLFHTIPSAIIALHSDATSFSRRDRNTIASLLDHFVKQNPVVSVKCFNSFTHSIVSVLSSSENNRTMRTWSNCMQVDITEACKNEEQLKIELEFYYCRIWKMCACNNVFGLKFDGTICGAGENSQKPPIEGKAFSD</sequence>
<reference evidence="1 2" key="1">
    <citation type="submission" date="2015-01" db="EMBL/GenBank/DDBJ databases">
        <title>Evolution of Trichinella species and genotypes.</title>
        <authorList>
            <person name="Korhonen P.K."/>
            <person name="Edoardo P."/>
            <person name="Giuseppe L.R."/>
            <person name="Gasser R.B."/>
        </authorList>
    </citation>
    <scope>NUCLEOTIDE SEQUENCE [LARGE SCALE GENOMIC DNA]</scope>
    <source>
        <strain evidence="1">ISS1980</strain>
    </source>
</reference>
<evidence type="ECO:0000313" key="1">
    <source>
        <dbReference type="EMBL" id="KRZ69661.1"/>
    </source>
</evidence>
<dbReference type="EMBL" id="JYDO01000131">
    <property type="protein sequence ID" value="KRZ69661.1"/>
    <property type="molecule type" value="Genomic_DNA"/>
</dbReference>
<dbReference type="OrthoDB" id="5938502at2759"/>
<protein>
    <submittedName>
        <fullName evidence="1">Uncharacterized protein</fullName>
    </submittedName>
</protein>